<evidence type="ECO:0000256" key="1">
    <source>
        <dbReference type="ARBA" id="ARBA00009019"/>
    </source>
</evidence>
<keyword evidence="2 3" id="KW-0175">Coiled coil</keyword>
<evidence type="ECO:0000313" key="7">
    <source>
        <dbReference type="Proteomes" id="UP000663832"/>
    </source>
</evidence>
<sequence length="571" mass="67150">MPPQKRHLFQVNRHVQASIMLLSVMEGAELDLNNTISSTSKPITTTTTTSSSTLSTSDDYDKDLQLAAELGRCLLERNQELQNYINVLQKQIDDEQCDIKLLHVKLESTREQLDTKCKQTEILDATNFDLERELAQQRRDNERERQRIKELSDLCEKTRKQCLEIEHEYEAFRLKQFETHHFPKQYNSSVQTSKKSNKLRRSQSFSLNLAHDSSLTDVSTSSNIFDISSASIFKTHLTELKTRIKSLTSDCSTLNDKLHQSEQEKRYLNDRITLLERQRRDDNDSFQHELNHCRKLLEKHINNENLNPILTNFHSPPEHEVSLYDEVLFENKKLNNKQSYEMTNYKDLFASVYQKLKIIKNDSLTACTTPTFSNLTVQSNFSLHNFLGIWYEIKAYINETNTGFDVWHDFSQSFQLETNSSERLLVYGKARLTQEDQCFSFGPWLLIANDSAKMIQVEKNELTYTTDLYWPYYILKTDYNHYALIYRCKTKNYRLNDPCDDPTVWVFSRTRSLSNEYAKELDTYIENILCMNVTNFEIISHREKSCYMNSVLNLKFYLMNIILCLILLVFV</sequence>
<feature type="coiled-coil region" evidence="3">
    <location>
        <begin position="127"/>
        <end position="168"/>
    </location>
</feature>
<dbReference type="EMBL" id="CAJNOM010000226">
    <property type="protein sequence ID" value="CAF1254560.1"/>
    <property type="molecule type" value="Genomic_DNA"/>
</dbReference>
<comment type="similarity">
    <text evidence="1">Belongs to the CDR2 family.</text>
</comment>
<gene>
    <name evidence="6" type="ORF">BJG266_LOCUS31533</name>
    <name evidence="5" type="ORF">QVE165_LOCUS28700</name>
</gene>
<dbReference type="OrthoDB" id="10059415at2759"/>
<evidence type="ECO:0000256" key="2">
    <source>
        <dbReference type="ARBA" id="ARBA00023054"/>
    </source>
</evidence>
<dbReference type="InterPro" id="IPR012674">
    <property type="entry name" value="Calycin"/>
</dbReference>
<dbReference type="SUPFAM" id="SSF50814">
    <property type="entry name" value="Lipocalins"/>
    <property type="match status" value="1"/>
</dbReference>
<feature type="region of interest" description="Disordered" evidence="4">
    <location>
        <begin position="36"/>
        <end position="56"/>
    </location>
</feature>
<dbReference type="InterPro" id="IPR026079">
    <property type="entry name" value="CDR2"/>
</dbReference>
<dbReference type="EMBL" id="CAJNOI010000470">
    <property type="protein sequence ID" value="CAF1287132.1"/>
    <property type="molecule type" value="Genomic_DNA"/>
</dbReference>
<feature type="coiled-coil region" evidence="3">
    <location>
        <begin position="237"/>
        <end position="278"/>
    </location>
</feature>
<name>A0A815AE84_9BILA</name>
<dbReference type="Proteomes" id="UP000663832">
    <property type="component" value="Unassembled WGS sequence"/>
</dbReference>
<dbReference type="Proteomes" id="UP000663877">
    <property type="component" value="Unassembled WGS sequence"/>
</dbReference>
<dbReference type="Gene3D" id="2.40.128.20">
    <property type="match status" value="1"/>
</dbReference>
<dbReference type="AlphaFoldDB" id="A0A815AE84"/>
<dbReference type="GO" id="GO:0008289">
    <property type="term" value="F:lipid binding"/>
    <property type="evidence" value="ECO:0007669"/>
    <property type="project" value="UniProtKB-KW"/>
</dbReference>
<dbReference type="PANTHER" id="PTHR19232">
    <property type="entry name" value="CENTROCORTIN FAMILY MEMBER"/>
    <property type="match status" value="1"/>
</dbReference>
<evidence type="ECO:0000313" key="6">
    <source>
        <dbReference type="EMBL" id="CAF1287132.1"/>
    </source>
</evidence>
<reference evidence="5" key="1">
    <citation type="submission" date="2021-02" db="EMBL/GenBank/DDBJ databases">
        <authorList>
            <person name="Nowell W R."/>
        </authorList>
    </citation>
    <scope>NUCLEOTIDE SEQUENCE</scope>
</reference>
<protein>
    <submittedName>
        <fullName evidence="5">Uncharacterized protein</fullName>
    </submittedName>
</protein>
<comment type="caution">
    <text evidence="5">The sequence shown here is derived from an EMBL/GenBank/DDBJ whole genome shotgun (WGS) entry which is preliminary data.</text>
</comment>
<organism evidence="5 7">
    <name type="scientific">Adineta steineri</name>
    <dbReference type="NCBI Taxonomy" id="433720"/>
    <lineage>
        <taxon>Eukaryota</taxon>
        <taxon>Metazoa</taxon>
        <taxon>Spiralia</taxon>
        <taxon>Gnathifera</taxon>
        <taxon>Rotifera</taxon>
        <taxon>Eurotatoria</taxon>
        <taxon>Bdelloidea</taxon>
        <taxon>Adinetida</taxon>
        <taxon>Adinetidae</taxon>
        <taxon>Adineta</taxon>
    </lineage>
</organism>
<accession>A0A815AE84</accession>
<evidence type="ECO:0000256" key="3">
    <source>
        <dbReference type="SAM" id="Coils"/>
    </source>
</evidence>
<evidence type="ECO:0000313" key="5">
    <source>
        <dbReference type="EMBL" id="CAF1254560.1"/>
    </source>
</evidence>
<keyword evidence="7" id="KW-1185">Reference proteome</keyword>
<evidence type="ECO:0000256" key="4">
    <source>
        <dbReference type="SAM" id="MobiDB-lite"/>
    </source>
</evidence>
<dbReference type="PANTHER" id="PTHR19232:SF7">
    <property type="entry name" value="CENTROCORTIN, ISOFORM A"/>
    <property type="match status" value="1"/>
</dbReference>
<proteinExistence type="inferred from homology"/>